<dbReference type="Pfam" id="PF00400">
    <property type="entry name" value="WD40"/>
    <property type="match status" value="3"/>
</dbReference>
<evidence type="ECO:0000256" key="2">
    <source>
        <dbReference type="ARBA" id="ARBA00022737"/>
    </source>
</evidence>
<dbReference type="SMART" id="SM00320">
    <property type="entry name" value="WD40"/>
    <property type="match status" value="7"/>
</dbReference>
<dbReference type="Gene3D" id="2.130.10.10">
    <property type="entry name" value="YVTN repeat-like/Quinoprotein amine dehydrogenase"/>
    <property type="match status" value="2"/>
</dbReference>
<reference evidence="6" key="1">
    <citation type="journal article" date="2020" name="Stud. Mycol.">
        <title>101 Dothideomycetes genomes: A test case for predicting lifestyles and emergence of pathogens.</title>
        <authorList>
            <person name="Haridas S."/>
            <person name="Albert R."/>
            <person name="Binder M."/>
            <person name="Bloem J."/>
            <person name="LaButti K."/>
            <person name="Salamov A."/>
            <person name="Andreopoulos B."/>
            <person name="Baker S."/>
            <person name="Barry K."/>
            <person name="Bills G."/>
            <person name="Bluhm B."/>
            <person name="Cannon C."/>
            <person name="Castanera R."/>
            <person name="Culley D."/>
            <person name="Daum C."/>
            <person name="Ezra D."/>
            <person name="Gonzalez J."/>
            <person name="Henrissat B."/>
            <person name="Kuo A."/>
            <person name="Liang C."/>
            <person name="Lipzen A."/>
            <person name="Lutzoni F."/>
            <person name="Magnuson J."/>
            <person name="Mondo S."/>
            <person name="Nolan M."/>
            <person name="Ohm R."/>
            <person name="Pangilinan J."/>
            <person name="Park H.-J."/>
            <person name="Ramirez L."/>
            <person name="Alfaro M."/>
            <person name="Sun H."/>
            <person name="Tritt A."/>
            <person name="Yoshinaga Y."/>
            <person name="Zwiers L.-H."/>
            <person name="Turgeon B."/>
            <person name="Goodwin S."/>
            <person name="Spatafora J."/>
            <person name="Crous P."/>
            <person name="Grigoriev I."/>
        </authorList>
    </citation>
    <scope>NUCLEOTIDE SEQUENCE [LARGE SCALE GENOMIC DNA]</scope>
    <source>
        <strain evidence="6">CECT 20119</strain>
    </source>
</reference>
<gene>
    <name evidence="5" type="ORF">BDZ85DRAFT_289169</name>
</gene>
<sequence>MAPKKAERSLESSTLYTIGWIAALKHERAAALVMLDERHGKPKDFVQNQSDSNSYTWGRIAEHNTVIASLPSGEYGTVSAAGTANGLLASLPHLRIGLFVGIGAGVPAGDTILLGDVVVSDPNGTNGGVIQYDLYKARGESGRAIYERKGFLNSPPRVLRGALAALQAEHEISRSEIPSFLEAVTNNDMMKVPYGFPGCEKDPLRMTHDARDSPAIHYGTIASGNVVIKNSLERDGILAWMRQDNINPLCFEMEAAGLMNTFPCLVIRGICDYADEHKNDLWQKYAAATAAAFANEVLQYLDTGEVKEAAGIGNITKDISNLQASVEDGFAKVMTDFGTDRERHLLQTRLAIAHAAAYNSYISEHAAFCLAGTRTALLRQILDWTTDRHAKCIFWLCGKAGMGKTTIARTIAQSLDEAESLGASFFFKRGEAGRNTAAKFFSTIVMDIIKILPGFQTTVARALKEDPSLCNKALRDQFECLLYKPLQEALSYQSLQRVLSIVIDALDECEAEQDIRLLVVLLSSLNQLEGIKVRIFVTSRPELPVQLGFQKIDGSLHEDIKLEEVQVGTIEGDIRIYINEQFKDIRRRTSLRTYSPLPLNWPGTGHVEALVKLPLFIFAFTVCRYIAENSPRSRLETILEQLNRVPLSELGKTYGPILQHIIAEQGPEAHDQTVTRFKQVVGPIVLLADPLSAASLSALLDIPLEDIAETLSRLHSVLDIPESRHGLIRTLHLSFVDFLVTCQPGILAELWIDETATHAALLERCLHSLECSKALKRDIFDLESPGFRRIALDPARIAARFPNDIAYSCSFWGFHATKSGIKLYDGGTVHLFLRRHFLHWLEALAWLNRIDGVALLIGQLKSCVQTDTGHDLTALLDDALRFILIYKSLVDLAPLQLYHSALLFAPQDSVIRRAYGHEACHKFIQVPAMPLTWSSEILTLEHGAPALGAAISPDGKVLASTSMRNASGITLRFWDLVTGMDLQRLENQPETDIVIFSSDSRLLASHPGDDRARVRIWNARTGLEMRQLACHDGIYTRSSPNVSIMVFSAARSELLATGHTDGTLQLWNAQKGQRLLSFSAHVGWVNNLRLSLDGHELMSIGDDKKVRLWNVTSGVKLSEFAAPEGRDAVDFSNDLKMLVYLSLQGFVLYDITTGISKTCKRLEHWKFESYTFGSFSPDGKSFWASSTEGTFLSMDVATGRITNVLYAHSSRIHNIAFSGDGALMATASDDQTVRVWDARFKDSGQRYRELDRFISSVVVSPDASLAAEVSSEGNTLRLWDPQQARDVHTLQGNENEQLRASTFSPNGRFWACESGSKIWVLDLSTMTRYIRVVHGQGRVTRMTFSHAGTLLAAAFLDKIIRIWSTSAGEEHAMLKFDNETYRCDAMSFSPDGKLLASITVYHRTTIPSSARDQQDSTSHEFRLAVYKLEFSACDVLVSSPYCYRDTGSYFTKMDGSYLQGSSFDIEGYRLEISHGLIHFSSADVDPFTDTSHLPALALAGEWIQYYGEDILWVPHEFRSSAWDAQGDLLVAGSSAFRTAGYSEQWLGRMLLNRRDAWRECTPDWLLDDDPILSELEDFSLS</sequence>
<dbReference type="EMBL" id="ML992505">
    <property type="protein sequence ID" value="KAF2224605.1"/>
    <property type="molecule type" value="Genomic_DNA"/>
</dbReference>
<feature type="repeat" description="WD" evidence="3">
    <location>
        <begin position="1205"/>
        <end position="1237"/>
    </location>
</feature>
<dbReference type="InterPro" id="IPR027417">
    <property type="entry name" value="P-loop_NTPase"/>
</dbReference>
<evidence type="ECO:0000313" key="6">
    <source>
        <dbReference type="Proteomes" id="UP000799538"/>
    </source>
</evidence>
<dbReference type="SUPFAM" id="SSF53167">
    <property type="entry name" value="Purine and uridine phosphorylases"/>
    <property type="match status" value="1"/>
</dbReference>
<dbReference type="Proteomes" id="UP000799538">
    <property type="component" value="Unassembled WGS sequence"/>
</dbReference>
<dbReference type="SUPFAM" id="SSF52540">
    <property type="entry name" value="P-loop containing nucleoside triphosphate hydrolases"/>
    <property type="match status" value="1"/>
</dbReference>
<dbReference type="Pfam" id="PF24883">
    <property type="entry name" value="NPHP3_N"/>
    <property type="match status" value="1"/>
</dbReference>
<accession>A0A6A6GFX2</accession>
<dbReference type="InterPro" id="IPR015943">
    <property type="entry name" value="WD40/YVTN_repeat-like_dom_sf"/>
</dbReference>
<feature type="domain" description="Nephrocystin 3-like N-terminal" evidence="4">
    <location>
        <begin position="380"/>
        <end position="540"/>
    </location>
</feature>
<dbReference type="SUPFAM" id="SSF50998">
    <property type="entry name" value="Quinoprotein alcohol dehydrogenase-like"/>
    <property type="match status" value="1"/>
</dbReference>
<protein>
    <recommendedName>
        <fullName evidence="4">Nephrocystin 3-like N-terminal domain-containing protein</fullName>
    </recommendedName>
</protein>
<dbReference type="Gene3D" id="3.40.50.1580">
    <property type="entry name" value="Nucleoside phosphorylase domain"/>
    <property type="match status" value="1"/>
</dbReference>
<organism evidence="5 6">
    <name type="scientific">Elsinoe ampelina</name>
    <dbReference type="NCBI Taxonomy" id="302913"/>
    <lineage>
        <taxon>Eukaryota</taxon>
        <taxon>Fungi</taxon>
        <taxon>Dikarya</taxon>
        <taxon>Ascomycota</taxon>
        <taxon>Pezizomycotina</taxon>
        <taxon>Dothideomycetes</taxon>
        <taxon>Dothideomycetidae</taxon>
        <taxon>Myriangiales</taxon>
        <taxon>Elsinoaceae</taxon>
        <taxon>Elsinoe</taxon>
    </lineage>
</organism>
<dbReference type="InterPro" id="IPR011047">
    <property type="entry name" value="Quinoprotein_ADH-like_sf"/>
</dbReference>
<dbReference type="CDD" id="cd00200">
    <property type="entry name" value="WD40"/>
    <property type="match status" value="1"/>
</dbReference>
<evidence type="ECO:0000313" key="5">
    <source>
        <dbReference type="EMBL" id="KAF2224605.1"/>
    </source>
</evidence>
<keyword evidence="6" id="KW-1185">Reference proteome</keyword>
<dbReference type="InterPro" id="IPR019775">
    <property type="entry name" value="WD40_repeat_CS"/>
</dbReference>
<dbReference type="InterPro" id="IPR053137">
    <property type="entry name" value="NLR-like"/>
</dbReference>
<keyword evidence="1 3" id="KW-0853">WD repeat</keyword>
<feature type="repeat" description="WD" evidence="3">
    <location>
        <begin position="1035"/>
        <end position="1077"/>
    </location>
</feature>
<keyword evidence="2" id="KW-0677">Repeat</keyword>
<dbReference type="InterPro" id="IPR036322">
    <property type="entry name" value="WD40_repeat_dom_sf"/>
</dbReference>
<evidence type="ECO:0000259" key="4">
    <source>
        <dbReference type="Pfam" id="PF24883"/>
    </source>
</evidence>
<dbReference type="PROSITE" id="PS50082">
    <property type="entry name" value="WD_REPEATS_2"/>
    <property type="match status" value="4"/>
</dbReference>
<dbReference type="InterPro" id="IPR056884">
    <property type="entry name" value="NPHP3-like_N"/>
</dbReference>
<dbReference type="Gene3D" id="3.40.50.300">
    <property type="entry name" value="P-loop containing nucleotide triphosphate hydrolases"/>
    <property type="match status" value="1"/>
</dbReference>
<evidence type="ECO:0000256" key="3">
    <source>
        <dbReference type="PROSITE-ProRule" id="PRU00221"/>
    </source>
</evidence>
<dbReference type="PROSITE" id="PS00678">
    <property type="entry name" value="WD_REPEATS_1"/>
    <property type="match status" value="2"/>
</dbReference>
<dbReference type="GO" id="GO:0003824">
    <property type="term" value="F:catalytic activity"/>
    <property type="evidence" value="ECO:0007669"/>
    <property type="project" value="InterPro"/>
</dbReference>
<proteinExistence type="predicted"/>
<evidence type="ECO:0000256" key="1">
    <source>
        <dbReference type="ARBA" id="ARBA00022574"/>
    </source>
</evidence>
<feature type="repeat" description="WD" evidence="3">
    <location>
        <begin position="1078"/>
        <end position="1119"/>
    </location>
</feature>
<feature type="repeat" description="WD" evidence="3">
    <location>
        <begin position="1332"/>
        <end position="1373"/>
    </location>
</feature>
<dbReference type="SUPFAM" id="SSF50978">
    <property type="entry name" value="WD40 repeat-like"/>
    <property type="match status" value="1"/>
</dbReference>
<dbReference type="PROSITE" id="PS50294">
    <property type="entry name" value="WD_REPEATS_REGION"/>
    <property type="match status" value="2"/>
</dbReference>
<dbReference type="PANTHER" id="PTHR46082">
    <property type="entry name" value="ATP/GTP-BINDING PROTEIN-RELATED"/>
    <property type="match status" value="1"/>
</dbReference>
<dbReference type="InterPro" id="IPR035994">
    <property type="entry name" value="Nucleoside_phosphorylase_sf"/>
</dbReference>
<dbReference type="GO" id="GO:0009116">
    <property type="term" value="P:nucleoside metabolic process"/>
    <property type="evidence" value="ECO:0007669"/>
    <property type="project" value="InterPro"/>
</dbReference>
<dbReference type="InterPro" id="IPR001680">
    <property type="entry name" value="WD40_rpt"/>
</dbReference>
<dbReference type="OrthoDB" id="674604at2759"/>
<name>A0A6A6GFX2_9PEZI</name>
<dbReference type="PANTHER" id="PTHR46082:SF11">
    <property type="entry name" value="AAA+ ATPASE DOMAIN-CONTAINING PROTEIN-RELATED"/>
    <property type="match status" value="1"/>
</dbReference>